<name>A0A0D2B9I0_9EURO</name>
<reference evidence="4 5" key="1">
    <citation type="submission" date="2015-01" db="EMBL/GenBank/DDBJ databases">
        <title>The Genome Sequence of Exophiala spinifera CBS89968.</title>
        <authorList>
            <consortium name="The Broad Institute Genomics Platform"/>
            <person name="Cuomo C."/>
            <person name="de Hoog S."/>
            <person name="Gorbushina A."/>
            <person name="Stielow B."/>
            <person name="Teixiera M."/>
            <person name="Abouelleil A."/>
            <person name="Chapman S.B."/>
            <person name="Priest M."/>
            <person name="Young S.K."/>
            <person name="Wortman J."/>
            <person name="Nusbaum C."/>
            <person name="Birren B."/>
        </authorList>
    </citation>
    <scope>NUCLEOTIDE SEQUENCE [LARGE SCALE GENOMIC DNA]</scope>
    <source>
        <strain evidence="4 5">CBS 89968</strain>
    </source>
</reference>
<keyword evidence="5" id="KW-1185">Reference proteome</keyword>
<evidence type="ECO:0000313" key="5">
    <source>
        <dbReference type="Proteomes" id="UP000053328"/>
    </source>
</evidence>
<comment type="similarity">
    <text evidence="1">Belongs to the short-chain dehydrogenases/reductases (SDR) family.</text>
</comment>
<dbReference type="HOGENOM" id="CLU_010194_9_1_1"/>
<dbReference type="Pfam" id="PF00106">
    <property type="entry name" value="adh_short"/>
    <property type="match status" value="1"/>
</dbReference>
<dbReference type="SUPFAM" id="SSF51735">
    <property type="entry name" value="NAD(P)-binding Rossmann-fold domains"/>
    <property type="match status" value="1"/>
</dbReference>
<dbReference type="Gene3D" id="3.40.50.720">
    <property type="entry name" value="NAD(P)-binding Rossmann-like Domain"/>
    <property type="match status" value="1"/>
</dbReference>
<evidence type="ECO:0000256" key="1">
    <source>
        <dbReference type="ARBA" id="ARBA00006484"/>
    </source>
</evidence>
<dbReference type="PRINTS" id="PR00081">
    <property type="entry name" value="GDHRDH"/>
</dbReference>
<dbReference type="InterPro" id="IPR002347">
    <property type="entry name" value="SDR_fam"/>
</dbReference>
<evidence type="ECO:0000256" key="3">
    <source>
        <dbReference type="ARBA" id="ARBA00023002"/>
    </source>
</evidence>
<evidence type="ECO:0000256" key="2">
    <source>
        <dbReference type="ARBA" id="ARBA00022857"/>
    </source>
</evidence>
<protein>
    <submittedName>
        <fullName evidence="4">Uncharacterized protein</fullName>
    </submittedName>
</protein>
<dbReference type="AlphaFoldDB" id="A0A0D2B9I0"/>
<gene>
    <name evidence="4" type="ORF">PV08_05646</name>
</gene>
<dbReference type="CDD" id="cd05325">
    <property type="entry name" value="carb_red_sniffer_like_SDR_c"/>
    <property type="match status" value="1"/>
</dbReference>
<dbReference type="VEuPathDB" id="FungiDB:PV08_05646"/>
<proteinExistence type="inferred from homology"/>
<dbReference type="InterPro" id="IPR036291">
    <property type="entry name" value="NAD(P)-bd_dom_sf"/>
</dbReference>
<organism evidence="4 5">
    <name type="scientific">Exophiala spinifera</name>
    <dbReference type="NCBI Taxonomy" id="91928"/>
    <lineage>
        <taxon>Eukaryota</taxon>
        <taxon>Fungi</taxon>
        <taxon>Dikarya</taxon>
        <taxon>Ascomycota</taxon>
        <taxon>Pezizomycotina</taxon>
        <taxon>Eurotiomycetes</taxon>
        <taxon>Chaetothyriomycetidae</taxon>
        <taxon>Chaetothyriales</taxon>
        <taxon>Herpotrichiellaceae</taxon>
        <taxon>Exophiala</taxon>
    </lineage>
</organism>
<sequence>MAGNSQNTTYVVLGANKGIGLGLVQALLARPQTTVVGVVRDPVRASHLEEQCSSVPKGEGSILHALAVDVSRSPGRDDLKDFIKTKLPSSIGHVDAFISSIGHTGVMKPALETTAEEMRDHYEVNTIAPLMLFQAFWPLMEASTESGASSTPKKVFFLSSSVGCIGDWMEPIPGGAYGPSKAALNWIVRKLHFELQDKGIVSVAVHPGWVQTEMGDMAAKSWNYPGKPPLTVAQSVEGVLGVIDGASRENSSGKFLSYDGKEVPW</sequence>
<dbReference type="PANTHER" id="PTHR43544:SF7">
    <property type="entry name" value="NADB-LER2"/>
    <property type="match status" value="1"/>
</dbReference>
<dbReference type="GO" id="GO:0016491">
    <property type="term" value="F:oxidoreductase activity"/>
    <property type="evidence" value="ECO:0007669"/>
    <property type="project" value="UniProtKB-KW"/>
</dbReference>
<dbReference type="Proteomes" id="UP000053328">
    <property type="component" value="Unassembled WGS sequence"/>
</dbReference>
<keyword evidence="2" id="KW-0521">NADP</keyword>
<dbReference type="OrthoDB" id="9876299at2759"/>
<dbReference type="RefSeq" id="XP_016235814.1">
    <property type="nucleotide sequence ID" value="XM_016379987.1"/>
</dbReference>
<evidence type="ECO:0000313" key="4">
    <source>
        <dbReference type="EMBL" id="KIW15598.1"/>
    </source>
</evidence>
<accession>A0A0D2B9I0</accession>
<dbReference type="EMBL" id="KN847495">
    <property type="protein sequence ID" value="KIW15598.1"/>
    <property type="molecule type" value="Genomic_DNA"/>
</dbReference>
<dbReference type="GO" id="GO:0005737">
    <property type="term" value="C:cytoplasm"/>
    <property type="evidence" value="ECO:0007669"/>
    <property type="project" value="TreeGrafter"/>
</dbReference>
<dbReference type="InterPro" id="IPR051468">
    <property type="entry name" value="Fungal_SecMetab_SDRs"/>
</dbReference>
<dbReference type="GeneID" id="27332729"/>
<keyword evidence="3" id="KW-0560">Oxidoreductase</keyword>
<dbReference type="PANTHER" id="PTHR43544">
    <property type="entry name" value="SHORT-CHAIN DEHYDROGENASE/REDUCTASE"/>
    <property type="match status" value="1"/>
</dbReference>